<feature type="domain" description="N-acetyltransferase" evidence="1">
    <location>
        <begin position="5"/>
        <end position="156"/>
    </location>
</feature>
<dbReference type="AlphaFoldDB" id="A0A1H6ZW95"/>
<evidence type="ECO:0000313" key="2">
    <source>
        <dbReference type="EMBL" id="SEJ57729.1"/>
    </source>
</evidence>
<sequence length="169" mass="19161">MNRTLSFTPLTLISAPLLHGLYQDTPGYFQLLGGHVPTLGEVERDIETAHHDRRRHLELLHDPQGRLVGSVDYKTDYPDPGDLTINLLLIREDQQGRGWGKVAARQLERRYAPSKRRVLASVLGDNPRGAHFWERLGYRFALDARPAMTWYAKELTPPASRRTNLLAGA</sequence>
<dbReference type="CDD" id="cd04301">
    <property type="entry name" value="NAT_SF"/>
    <property type="match status" value="1"/>
</dbReference>
<dbReference type="RefSeq" id="WP_092264831.1">
    <property type="nucleotide sequence ID" value="NZ_FNZA01000011.1"/>
</dbReference>
<name>A0A1H6ZW95_9DEIO</name>
<dbReference type="GO" id="GO:0016747">
    <property type="term" value="F:acyltransferase activity, transferring groups other than amino-acyl groups"/>
    <property type="evidence" value="ECO:0007669"/>
    <property type="project" value="InterPro"/>
</dbReference>
<accession>A0A1H6ZW95</accession>
<evidence type="ECO:0000313" key="3">
    <source>
        <dbReference type="Proteomes" id="UP000199223"/>
    </source>
</evidence>
<dbReference type="Gene3D" id="3.40.630.30">
    <property type="match status" value="1"/>
</dbReference>
<dbReference type="SUPFAM" id="SSF55729">
    <property type="entry name" value="Acyl-CoA N-acyltransferases (Nat)"/>
    <property type="match status" value="1"/>
</dbReference>
<reference evidence="3" key="1">
    <citation type="submission" date="2016-10" db="EMBL/GenBank/DDBJ databases">
        <authorList>
            <person name="Varghese N."/>
            <person name="Submissions S."/>
        </authorList>
    </citation>
    <scope>NUCLEOTIDE SEQUENCE [LARGE SCALE GENOMIC DNA]</scope>
    <source>
        <strain evidence="3">CGMCC 1.10218</strain>
    </source>
</reference>
<protein>
    <submittedName>
        <fullName evidence="2">Acetyltransferase (GNAT) family protein</fullName>
    </submittedName>
</protein>
<keyword evidence="2" id="KW-0808">Transferase</keyword>
<dbReference type="OrthoDB" id="66142at2"/>
<keyword evidence="3" id="KW-1185">Reference proteome</keyword>
<gene>
    <name evidence="2" type="ORF">SAMN04488058_11117</name>
</gene>
<proteinExistence type="predicted"/>
<dbReference type="InterPro" id="IPR016181">
    <property type="entry name" value="Acyl_CoA_acyltransferase"/>
</dbReference>
<organism evidence="2 3">
    <name type="scientific">Deinococcus reticulitermitis</name>
    <dbReference type="NCBI Taxonomy" id="856736"/>
    <lineage>
        <taxon>Bacteria</taxon>
        <taxon>Thermotogati</taxon>
        <taxon>Deinococcota</taxon>
        <taxon>Deinococci</taxon>
        <taxon>Deinococcales</taxon>
        <taxon>Deinococcaceae</taxon>
        <taxon>Deinococcus</taxon>
    </lineage>
</organism>
<evidence type="ECO:0000259" key="1">
    <source>
        <dbReference type="PROSITE" id="PS51186"/>
    </source>
</evidence>
<dbReference type="PROSITE" id="PS51186">
    <property type="entry name" value="GNAT"/>
    <property type="match status" value="1"/>
</dbReference>
<dbReference type="Pfam" id="PF00583">
    <property type="entry name" value="Acetyltransf_1"/>
    <property type="match status" value="1"/>
</dbReference>
<dbReference type="STRING" id="856736.SAMN04488058_11117"/>
<dbReference type="Proteomes" id="UP000199223">
    <property type="component" value="Unassembled WGS sequence"/>
</dbReference>
<dbReference type="EMBL" id="FNZA01000011">
    <property type="protein sequence ID" value="SEJ57729.1"/>
    <property type="molecule type" value="Genomic_DNA"/>
</dbReference>
<dbReference type="InterPro" id="IPR000182">
    <property type="entry name" value="GNAT_dom"/>
</dbReference>